<name>A0A0M7ANQ8_9HYPH</name>
<dbReference type="GO" id="GO:0003677">
    <property type="term" value="F:DNA binding"/>
    <property type="evidence" value="ECO:0007669"/>
    <property type="project" value="UniProtKB-KW"/>
</dbReference>
<dbReference type="Gene3D" id="1.10.260.40">
    <property type="entry name" value="lambda repressor-like DNA-binding domains"/>
    <property type="match status" value="1"/>
</dbReference>
<dbReference type="GO" id="GO:0005829">
    <property type="term" value="C:cytosol"/>
    <property type="evidence" value="ECO:0007669"/>
    <property type="project" value="TreeGrafter"/>
</dbReference>
<dbReference type="InterPro" id="IPR010982">
    <property type="entry name" value="Lambda_DNA-bd_dom_sf"/>
</dbReference>
<dbReference type="OrthoDB" id="9815697at2"/>
<dbReference type="Proteomes" id="UP000053235">
    <property type="component" value="Unassembled WGS sequence"/>
</dbReference>
<dbReference type="AlphaFoldDB" id="A0A0M7ANQ8"/>
<dbReference type="SUPFAM" id="SSF47413">
    <property type="entry name" value="lambda repressor-like DNA-binding domains"/>
    <property type="match status" value="1"/>
</dbReference>
<organism evidence="3 4">
    <name type="scientific">Roseibium alexandrii</name>
    <dbReference type="NCBI Taxonomy" id="388408"/>
    <lineage>
        <taxon>Bacteria</taxon>
        <taxon>Pseudomonadati</taxon>
        <taxon>Pseudomonadota</taxon>
        <taxon>Alphaproteobacteria</taxon>
        <taxon>Hyphomicrobiales</taxon>
        <taxon>Stappiaceae</taxon>
        <taxon>Roseibium</taxon>
    </lineage>
</organism>
<dbReference type="PROSITE" id="PS50943">
    <property type="entry name" value="HTH_CROC1"/>
    <property type="match status" value="1"/>
</dbReference>
<protein>
    <submittedName>
        <fullName evidence="3">Anaerobic benzoate catabolism transcriptional regulator</fullName>
    </submittedName>
</protein>
<dbReference type="Pfam" id="PF07883">
    <property type="entry name" value="Cupin_2"/>
    <property type="match status" value="1"/>
</dbReference>
<dbReference type="SMART" id="SM00530">
    <property type="entry name" value="HTH_XRE"/>
    <property type="match status" value="1"/>
</dbReference>
<dbReference type="RefSeq" id="WP_055673698.1">
    <property type="nucleotide sequence ID" value="NZ_CXWD01000025.1"/>
</dbReference>
<sequence length="182" mass="19250">MTPITLIAKAIQRERLKAGMSLSALAKTAGLAKSTLSQLEAGQGNPSVETLWAIASALNVPFSFLFETGTTDKTLIRAGEGEPVASEAAGFTAVLLANCPPGRRRDLYRTSLSGGALRTAEPHPAGTIEHVFVAKGEIRVGPAEELETLSAGDYFRFPGDVAHSYEVLSEEAIILLVMENPV</sequence>
<gene>
    <name evidence="3" type="ORF">LAX5112_04490</name>
</gene>
<keyword evidence="4" id="KW-1185">Reference proteome</keyword>
<dbReference type="CDD" id="cd02209">
    <property type="entry name" value="cupin_XRE_C"/>
    <property type="match status" value="1"/>
</dbReference>
<evidence type="ECO:0000259" key="2">
    <source>
        <dbReference type="PROSITE" id="PS50943"/>
    </source>
</evidence>
<dbReference type="PANTHER" id="PTHR46797">
    <property type="entry name" value="HTH-TYPE TRANSCRIPTIONAL REGULATOR"/>
    <property type="match status" value="1"/>
</dbReference>
<dbReference type="SUPFAM" id="SSF51182">
    <property type="entry name" value="RmlC-like cupins"/>
    <property type="match status" value="1"/>
</dbReference>
<reference evidence="4" key="1">
    <citation type="submission" date="2015-07" db="EMBL/GenBank/DDBJ databases">
        <authorList>
            <person name="Rodrigo-Torres Lidia"/>
            <person name="Arahal R.David."/>
        </authorList>
    </citation>
    <scope>NUCLEOTIDE SEQUENCE [LARGE SCALE GENOMIC DNA]</scope>
    <source>
        <strain evidence="4">CECT 5112</strain>
    </source>
</reference>
<keyword evidence="1" id="KW-0238">DNA-binding</keyword>
<dbReference type="CDD" id="cd00093">
    <property type="entry name" value="HTH_XRE"/>
    <property type="match status" value="1"/>
</dbReference>
<dbReference type="Gene3D" id="2.60.120.10">
    <property type="entry name" value="Jelly Rolls"/>
    <property type="match status" value="1"/>
</dbReference>
<dbReference type="InterPro" id="IPR050807">
    <property type="entry name" value="TransReg_Diox_bact_type"/>
</dbReference>
<dbReference type="Pfam" id="PF01381">
    <property type="entry name" value="HTH_3"/>
    <property type="match status" value="1"/>
</dbReference>
<dbReference type="PANTHER" id="PTHR46797:SF1">
    <property type="entry name" value="METHYLPHOSPHONATE SYNTHASE"/>
    <property type="match status" value="1"/>
</dbReference>
<dbReference type="EMBL" id="CXWD01000025">
    <property type="protein sequence ID" value="CTQ76161.1"/>
    <property type="molecule type" value="Genomic_DNA"/>
</dbReference>
<accession>A0A0M7ANQ8</accession>
<evidence type="ECO:0000313" key="3">
    <source>
        <dbReference type="EMBL" id="CTQ76161.1"/>
    </source>
</evidence>
<dbReference type="InterPro" id="IPR011051">
    <property type="entry name" value="RmlC_Cupin_sf"/>
</dbReference>
<dbReference type="InterPro" id="IPR001387">
    <property type="entry name" value="Cro/C1-type_HTH"/>
</dbReference>
<dbReference type="InterPro" id="IPR014710">
    <property type="entry name" value="RmlC-like_jellyroll"/>
</dbReference>
<dbReference type="GO" id="GO:0003700">
    <property type="term" value="F:DNA-binding transcription factor activity"/>
    <property type="evidence" value="ECO:0007669"/>
    <property type="project" value="TreeGrafter"/>
</dbReference>
<evidence type="ECO:0000256" key="1">
    <source>
        <dbReference type="ARBA" id="ARBA00023125"/>
    </source>
</evidence>
<dbReference type="InterPro" id="IPR013096">
    <property type="entry name" value="Cupin_2"/>
</dbReference>
<evidence type="ECO:0000313" key="4">
    <source>
        <dbReference type="Proteomes" id="UP000053235"/>
    </source>
</evidence>
<proteinExistence type="predicted"/>
<feature type="domain" description="HTH cro/C1-type" evidence="2">
    <location>
        <begin position="11"/>
        <end position="65"/>
    </location>
</feature>
<dbReference type="STRING" id="388408.LAX5112_04490"/>